<comment type="caution">
    <text evidence="2">The sequence shown here is derived from an EMBL/GenBank/DDBJ whole genome shotgun (WGS) entry which is preliminary data.</text>
</comment>
<feature type="signal peptide" evidence="1">
    <location>
        <begin position="1"/>
        <end position="18"/>
    </location>
</feature>
<dbReference type="EMBL" id="RAXV01000018">
    <property type="protein sequence ID" value="RKG31100.1"/>
    <property type="molecule type" value="Genomic_DNA"/>
</dbReference>
<dbReference type="Pfam" id="PF07759">
    <property type="entry name" value="DUF1615"/>
    <property type="match status" value="1"/>
</dbReference>
<gene>
    <name evidence="2" type="ORF">D7V32_09455</name>
</gene>
<feature type="chain" id="PRO_5017369276" evidence="1">
    <location>
        <begin position="19"/>
        <end position="402"/>
    </location>
</feature>
<accession>A0A3A8EK24</accession>
<proteinExistence type="predicted"/>
<reference evidence="2 3" key="1">
    <citation type="submission" date="2018-09" db="EMBL/GenBank/DDBJ databases">
        <title>The draft genome of Acinetobacter spp. strains.</title>
        <authorList>
            <person name="Qin J."/>
            <person name="Feng Y."/>
            <person name="Zong Z."/>
        </authorList>
    </citation>
    <scope>NUCLEOTIDE SEQUENCE [LARGE SCALE GENOMIC DNA]</scope>
    <source>
        <strain evidence="2 3">WCHAc060012</strain>
    </source>
</reference>
<dbReference type="RefSeq" id="WP_120402638.1">
    <property type="nucleotide sequence ID" value="NZ_RAXV01000018.1"/>
</dbReference>
<dbReference type="Proteomes" id="UP000282388">
    <property type="component" value="Unassembled WGS sequence"/>
</dbReference>
<evidence type="ECO:0000313" key="3">
    <source>
        <dbReference type="Proteomes" id="UP000282388"/>
    </source>
</evidence>
<dbReference type="OrthoDB" id="596976at2"/>
<dbReference type="PROSITE" id="PS51257">
    <property type="entry name" value="PROKAR_LIPOPROTEIN"/>
    <property type="match status" value="1"/>
</dbReference>
<keyword evidence="1" id="KW-0732">Signal</keyword>
<organism evidence="2 3">
    <name type="scientific">Acinetobacter tianfuensis</name>
    <dbReference type="NCBI Taxonomy" id="2419603"/>
    <lineage>
        <taxon>Bacteria</taxon>
        <taxon>Pseudomonadati</taxon>
        <taxon>Pseudomonadota</taxon>
        <taxon>Gammaproteobacteria</taxon>
        <taxon>Moraxellales</taxon>
        <taxon>Moraxellaceae</taxon>
        <taxon>Acinetobacter</taxon>
    </lineage>
</organism>
<protein>
    <submittedName>
        <fullName evidence="2">DUF1615 family protein</fullName>
    </submittedName>
</protein>
<keyword evidence="3" id="KW-1185">Reference proteome</keyword>
<name>A0A3A8EK24_9GAMM</name>
<evidence type="ECO:0000256" key="1">
    <source>
        <dbReference type="SAM" id="SignalP"/>
    </source>
</evidence>
<sequence>MKKSFAYSACVKTLSVLAVSIGLSACGNGSWWSKDDEPTLDAEHIRKAIPSRVNDRSSWAKDIYDITEQLGIPQTKENVCTIVAVVDQESNFHADPQVAGLGAKAVKEVQDQLEEKFKAKLGDNIGGVIAGYFQEVLKNQPSPEDNYLSQMGRVKTERQLDELYREIFDYMAKHYHVSALTGTAKLLGQDISEKLNPITTLGSMQVLLSYAKDHKRQGGSMADLRTDMYSQYGGLYYGIHRLMMYPADYDKPLYRFADYNSGKYSSRNAAFQSMLNSISGADLDLDGDLLLYKKDNSPIAAKSSSEQEILKVFSDHNVILTPKQIRSDLKKEKELNFEDTATYRAVSKLYQEKTGKKPFYAMMPEVVISGPKLSRDYNTNWFASRVNGRYQTCMTRIKHLKI</sequence>
<evidence type="ECO:0000313" key="2">
    <source>
        <dbReference type="EMBL" id="RKG31100.1"/>
    </source>
</evidence>
<dbReference type="InterPro" id="IPR011673">
    <property type="entry name" value="DUF1615"/>
</dbReference>
<dbReference type="AlphaFoldDB" id="A0A3A8EK24"/>